<feature type="domain" description="ABC transporter" evidence="12">
    <location>
        <begin position="880"/>
        <end position="1133"/>
    </location>
</feature>
<dbReference type="GO" id="GO:0005886">
    <property type="term" value="C:plasma membrane"/>
    <property type="evidence" value="ECO:0007669"/>
    <property type="project" value="UniProtKB-SubCell"/>
</dbReference>
<evidence type="ECO:0000256" key="8">
    <source>
        <dbReference type="ARBA" id="ARBA00022989"/>
    </source>
</evidence>
<accession>A0AA38FT64</accession>
<dbReference type="InterPro" id="IPR003593">
    <property type="entry name" value="AAA+_ATPase"/>
</dbReference>
<feature type="transmembrane region" description="Helical" evidence="11">
    <location>
        <begin position="170"/>
        <end position="191"/>
    </location>
</feature>
<proteinExistence type="inferred from homology"/>
<evidence type="ECO:0000256" key="2">
    <source>
        <dbReference type="ARBA" id="ARBA00007577"/>
    </source>
</evidence>
<keyword evidence="3" id="KW-0813">Transport</keyword>
<dbReference type="GO" id="GO:0140359">
    <property type="term" value="F:ABC-type transporter activity"/>
    <property type="evidence" value="ECO:0007669"/>
    <property type="project" value="InterPro"/>
</dbReference>
<evidence type="ECO:0000256" key="5">
    <source>
        <dbReference type="ARBA" id="ARBA00022737"/>
    </source>
</evidence>
<evidence type="ECO:0000313" key="15">
    <source>
        <dbReference type="Proteomes" id="UP000824469"/>
    </source>
</evidence>
<keyword evidence="10" id="KW-0325">Glycoprotein</keyword>
<evidence type="ECO:0000256" key="4">
    <source>
        <dbReference type="ARBA" id="ARBA00022692"/>
    </source>
</evidence>
<evidence type="ECO:0000256" key="9">
    <source>
        <dbReference type="ARBA" id="ARBA00023136"/>
    </source>
</evidence>
<dbReference type="GO" id="GO:0005524">
    <property type="term" value="F:ATP binding"/>
    <property type="evidence" value="ECO:0007669"/>
    <property type="project" value="UniProtKB-KW"/>
</dbReference>
<keyword evidence="6" id="KW-0547">Nucleotide-binding</keyword>
<dbReference type="InterPro" id="IPR011527">
    <property type="entry name" value="ABC1_TM_dom"/>
</dbReference>
<evidence type="ECO:0000256" key="7">
    <source>
        <dbReference type="ARBA" id="ARBA00022840"/>
    </source>
</evidence>
<dbReference type="InterPro" id="IPR003439">
    <property type="entry name" value="ABC_transporter-like_ATP-bd"/>
</dbReference>
<evidence type="ECO:0000259" key="13">
    <source>
        <dbReference type="PROSITE" id="PS50929"/>
    </source>
</evidence>
<evidence type="ECO:0000256" key="1">
    <source>
        <dbReference type="ARBA" id="ARBA00004651"/>
    </source>
</evidence>
<dbReference type="PROSITE" id="PS00211">
    <property type="entry name" value="ABC_TRANSPORTER_1"/>
    <property type="match status" value="2"/>
</dbReference>
<keyword evidence="9 11" id="KW-0472">Membrane</keyword>
<dbReference type="Gene3D" id="1.20.1560.10">
    <property type="entry name" value="ABC transporter type 1, transmembrane domain"/>
    <property type="match status" value="1"/>
</dbReference>
<keyword evidence="8 11" id="KW-1133">Transmembrane helix</keyword>
<feature type="non-terminal residue" evidence="14">
    <location>
        <position position="1"/>
    </location>
</feature>
<dbReference type="PANTHER" id="PTHR24222">
    <property type="entry name" value="ABC TRANSPORTER B FAMILY"/>
    <property type="match status" value="1"/>
</dbReference>
<dbReference type="SUPFAM" id="SSF52540">
    <property type="entry name" value="P-loop containing nucleoside triphosphate hydrolases"/>
    <property type="match status" value="2"/>
</dbReference>
<dbReference type="Proteomes" id="UP000824469">
    <property type="component" value="Unassembled WGS sequence"/>
</dbReference>
<keyword evidence="5" id="KW-0677">Repeat</keyword>
<dbReference type="GO" id="GO:0016887">
    <property type="term" value="F:ATP hydrolysis activity"/>
    <property type="evidence" value="ECO:0007669"/>
    <property type="project" value="InterPro"/>
</dbReference>
<evidence type="ECO:0000256" key="3">
    <source>
        <dbReference type="ARBA" id="ARBA00022448"/>
    </source>
</evidence>
<dbReference type="CDD" id="cd18577">
    <property type="entry name" value="ABC_6TM_Pgp_ABCB1_D1_like"/>
    <property type="match status" value="1"/>
</dbReference>
<protein>
    <submittedName>
        <fullName evidence="14">Uncharacterized protein</fullName>
    </submittedName>
</protein>
<feature type="transmembrane region" description="Helical" evidence="11">
    <location>
        <begin position="586"/>
        <end position="609"/>
    </location>
</feature>
<dbReference type="OMA" id="YAFTLWY"/>
<dbReference type="InterPro" id="IPR036640">
    <property type="entry name" value="ABC1_TM_sf"/>
</dbReference>
<dbReference type="CDD" id="cd03249">
    <property type="entry name" value="ABC_MTABC3_MDL1_MDL2"/>
    <property type="match status" value="2"/>
</dbReference>
<keyword evidence="4 11" id="KW-0812">Transmembrane</keyword>
<feature type="domain" description="ABC transmembrane type-1" evidence="13">
    <location>
        <begin position="2"/>
        <end position="226"/>
    </location>
</feature>
<dbReference type="SMART" id="SM00382">
    <property type="entry name" value="AAA"/>
    <property type="match status" value="2"/>
</dbReference>
<comment type="caution">
    <text evidence="14">The sequence shown here is derived from an EMBL/GenBank/DDBJ whole genome shotgun (WGS) entry which is preliminary data.</text>
</comment>
<keyword evidence="15" id="KW-1185">Reference proteome</keyword>
<dbReference type="CDD" id="cd18578">
    <property type="entry name" value="ABC_6TM_Pgp_ABCB1_D2_like"/>
    <property type="match status" value="1"/>
</dbReference>
<feature type="transmembrane region" description="Helical" evidence="11">
    <location>
        <begin position="203"/>
        <end position="224"/>
    </location>
</feature>
<dbReference type="AlphaFoldDB" id="A0AA38FT64"/>
<dbReference type="InterPro" id="IPR017871">
    <property type="entry name" value="ABC_transporter-like_CS"/>
</dbReference>
<dbReference type="Pfam" id="PF00005">
    <property type="entry name" value="ABC_tran"/>
    <property type="match status" value="2"/>
</dbReference>
<dbReference type="FunFam" id="3.40.50.300:FF:000066">
    <property type="entry name" value="ABC transporter B family member 1"/>
    <property type="match status" value="2"/>
</dbReference>
<dbReference type="InterPro" id="IPR039421">
    <property type="entry name" value="Type_1_exporter"/>
</dbReference>
<organism evidence="14 15">
    <name type="scientific">Taxus chinensis</name>
    <name type="common">Chinese yew</name>
    <name type="synonym">Taxus wallichiana var. chinensis</name>
    <dbReference type="NCBI Taxonomy" id="29808"/>
    <lineage>
        <taxon>Eukaryota</taxon>
        <taxon>Viridiplantae</taxon>
        <taxon>Streptophyta</taxon>
        <taxon>Embryophyta</taxon>
        <taxon>Tracheophyta</taxon>
        <taxon>Spermatophyta</taxon>
        <taxon>Pinopsida</taxon>
        <taxon>Pinidae</taxon>
        <taxon>Conifers II</taxon>
        <taxon>Cupressales</taxon>
        <taxon>Taxaceae</taxon>
        <taxon>Taxus</taxon>
    </lineage>
</organism>
<evidence type="ECO:0000313" key="14">
    <source>
        <dbReference type="EMBL" id="KAH9309149.1"/>
    </source>
</evidence>
<feature type="transmembrane region" description="Helical" evidence="11">
    <location>
        <begin position="734"/>
        <end position="755"/>
    </location>
</feature>
<evidence type="ECO:0000256" key="6">
    <source>
        <dbReference type="ARBA" id="ARBA00022741"/>
    </source>
</evidence>
<dbReference type="SUPFAM" id="SSF90123">
    <property type="entry name" value="ABC transporter transmembrane region"/>
    <property type="match status" value="2"/>
</dbReference>
<sequence length="1137" mass="125086">VVCWRVTAERQTARMREMYLSSLLHQDMSFFDTQISTATMIETISADIINIREVMGTKVGKVFQLCTTFVSGFVIAFIRGWRLTVVVVATVPIIVAAGTIGPIVCSRISNKLNASNTEMGNIVGQVISAIKTVASFGGEKKAVDSSKTAMVKLYKVSFQLGLASGCAHGLLLGATFSVYAFTLWYGAWIIIHSDYSGGKVLTVLFAVLAGGGALGQAFPCFNAFTAAKTEAARIFKVIKSVPEIDRRKEKGVVSQGVRGNIELQNVSFWYPSRPDVKILENLSLVICPGETVALVGESGSGKSTIVSLLERFYDPQMGNIFLDGVGIKDIPIQWLRQQIGLVSQEPVLFGASIKDNIRFGKSTATLQEIQNAAKLANAQQFIENLQQGYDMMVGDRGAHLSGGQKQRIAIARAILKNPCILLLDEATSALDAGSERVVQEALKQIMVERTTVVIAHRLSTIRNAHSICVLKKGRLIERGTHAELMHGTDGAYIQMVKQQELQQEEETDDSESDKENIVEDIREADVFSRDGKSIARSSRHLSFRSRSSMTYTEEENFQRLEVSRNNLHTNAQKSIFKLAPLNKPEVPVLLFGSLAAAAHGTILPLFGLLLANMVNSFYEPKSKLKTDSIFWSGMFLLLAFAAFIVNPAQISCFTYTGSKLIHRLRIMTIQHIMRQEIAWFDEHETSSGVIISRLSTDCVSIKSLLKDGLSLMVQNVATITSGLCITFLSCWQMALVLISLLVLIVFQSWGQLVLIAERKPVHVAIDALSNIRTIASFCAEDQISNACSKMQRTHELCNSTGFWVGAQLVIHGLTSHTAIFRVFFAFTLSSIGISESVQMLPDISRVKVAVNSLFSIIERKSKIDPEDLSGETLHEMKGEITFQHVYFKYPTRTRVQILKDLNLHLEPGKRPPLAWLHTENSQSIALVGESGSGKSTVLSLLERFYDPDKGVILLDKTDIKTLQLKWLRKQISLVGQEPFLFDETIRENIAYGRQDDENMVSEEEIISAAKIANAHNFISGLPEGYKTRAGERGGQLSGGQKQRISIARAMVRNPGIVLLDEATSALDVESEQVVQEALNRAMAGRSSIVVAHRLSTVQGADSIAVMRGGRIVEQGTHHRLLSTPNGIYAALVKASLS</sequence>
<reference evidence="14 15" key="1">
    <citation type="journal article" date="2021" name="Nat. Plants">
        <title>The Taxus genome provides insights into paclitaxel biosynthesis.</title>
        <authorList>
            <person name="Xiong X."/>
            <person name="Gou J."/>
            <person name="Liao Q."/>
            <person name="Li Y."/>
            <person name="Zhou Q."/>
            <person name="Bi G."/>
            <person name="Li C."/>
            <person name="Du R."/>
            <person name="Wang X."/>
            <person name="Sun T."/>
            <person name="Guo L."/>
            <person name="Liang H."/>
            <person name="Lu P."/>
            <person name="Wu Y."/>
            <person name="Zhang Z."/>
            <person name="Ro D.K."/>
            <person name="Shang Y."/>
            <person name="Huang S."/>
            <person name="Yan J."/>
        </authorList>
    </citation>
    <scope>NUCLEOTIDE SEQUENCE [LARGE SCALE GENOMIC DNA]</scope>
    <source>
        <strain evidence="14">Ta-2019</strain>
    </source>
</reference>
<feature type="domain" description="ABC transporter" evidence="12">
    <location>
        <begin position="261"/>
        <end position="497"/>
    </location>
</feature>
<dbReference type="Pfam" id="PF00664">
    <property type="entry name" value="ABC_membrane"/>
    <property type="match status" value="2"/>
</dbReference>
<evidence type="ECO:0000256" key="10">
    <source>
        <dbReference type="ARBA" id="ARBA00023180"/>
    </source>
</evidence>
<dbReference type="EMBL" id="JAHRHJ020000007">
    <property type="protein sequence ID" value="KAH9309149.1"/>
    <property type="molecule type" value="Genomic_DNA"/>
</dbReference>
<comment type="similarity">
    <text evidence="2">Belongs to the ABC transporter superfamily. ABCB family. Multidrug resistance exporter (TC 3.A.1.201) subfamily.</text>
</comment>
<dbReference type="PROSITE" id="PS50893">
    <property type="entry name" value="ABC_TRANSPORTER_2"/>
    <property type="match status" value="2"/>
</dbReference>
<comment type="subcellular location">
    <subcellularLocation>
        <location evidence="1">Cell membrane</location>
        <topology evidence="1">Multi-pass membrane protein</topology>
    </subcellularLocation>
</comment>
<dbReference type="InterPro" id="IPR027417">
    <property type="entry name" value="P-loop_NTPase"/>
</dbReference>
<feature type="transmembrane region" description="Helical" evidence="11">
    <location>
        <begin position="62"/>
        <end position="79"/>
    </location>
</feature>
<gene>
    <name evidence="14" type="ORF">KI387_037060</name>
</gene>
<feature type="transmembrane region" description="Helical" evidence="11">
    <location>
        <begin position="629"/>
        <end position="655"/>
    </location>
</feature>
<dbReference type="PANTHER" id="PTHR24222:SF63">
    <property type="entry name" value="ATP BINDING CASSETTE SUBFAMILY B"/>
    <property type="match status" value="1"/>
</dbReference>
<name>A0AA38FT64_TAXCH</name>
<feature type="domain" description="ABC transmembrane type-1" evidence="13">
    <location>
        <begin position="590"/>
        <end position="782"/>
    </location>
</feature>
<dbReference type="Gene3D" id="3.40.50.300">
    <property type="entry name" value="P-loop containing nucleotide triphosphate hydrolases"/>
    <property type="match status" value="2"/>
</dbReference>
<evidence type="ECO:0000259" key="12">
    <source>
        <dbReference type="PROSITE" id="PS50893"/>
    </source>
</evidence>
<keyword evidence="7" id="KW-0067">ATP-binding</keyword>
<evidence type="ECO:0000256" key="11">
    <source>
        <dbReference type="SAM" id="Phobius"/>
    </source>
</evidence>
<feature type="transmembrane region" description="Helical" evidence="11">
    <location>
        <begin position="85"/>
        <end position="105"/>
    </location>
</feature>
<dbReference type="PROSITE" id="PS50929">
    <property type="entry name" value="ABC_TM1F"/>
    <property type="match status" value="2"/>
</dbReference>